<evidence type="ECO:0000313" key="2">
    <source>
        <dbReference type="Proteomes" id="UP001595847"/>
    </source>
</evidence>
<comment type="caution">
    <text evidence="1">The sequence shown here is derived from an EMBL/GenBank/DDBJ whole genome shotgun (WGS) entry which is preliminary data.</text>
</comment>
<evidence type="ECO:0000313" key="1">
    <source>
        <dbReference type="EMBL" id="MFC3994598.1"/>
    </source>
</evidence>
<protein>
    <submittedName>
        <fullName evidence="1">Uncharacterized protein</fullName>
    </submittedName>
</protein>
<proteinExistence type="predicted"/>
<dbReference type="Proteomes" id="UP001595847">
    <property type="component" value="Unassembled WGS sequence"/>
</dbReference>
<dbReference type="EMBL" id="JBHSBH010000003">
    <property type="protein sequence ID" value="MFC3994598.1"/>
    <property type="molecule type" value="Genomic_DNA"/>
</dbReference>
<keyword evidence="2" id="KW-1185">Reference proteome</keyword>
<dbReference type="RefSeq" id="WP_378529463.1">
    <property type="nucleotide sequence ID" value="NZ_JBHSBH010000003.1"/>
</dbReference>
<sequence length="43" mass="4987">MRIDAVLADLRRNEQRRCDAYEDAAVRGQERRGDSARGHHHAQ</sequence>
<reference evidence="2" key="1">
    <citation type="journal article" date="2019" name="Int. J. Syst. Evol. Microbiol.">
        <title>The Global Catalogue of Microorganisms (GCM) 10K type strain sequencing project: providing services to taxonomists for standard genome sequencing and annotation.</title>
        <authorList>
            <consortium name="The Broad Institute Genomics Platform"/>
            <consortium name="The Broad Institute Genome Sequencing Center for Infectious Disease"/>
            <person name="Wu L."/>
            <person name="Ma J."/>
        </authorList>
    </citation>
    <scope>NUCLEOTIDE SEQUENCE [LARGE SCALE GENOMIC DNA]</scope>
    <source>
        <strain evidence="2">TBRC 1826</strain>
    </source>
</reference>
<gene>
    <name evidence="1" type="ORF">ACFOVU_01620</name>
</gene>
<organism evidence="1 2">
    <name type="scientific">Nocardiopsis sediminis</name>
    <dbReference type="NCBI Taxonomy" id="1778267"/>
    <lineage>
        <taxon>Bacteria</taxon>
        <taxon>Bacillati</taxon>
        <taxon>Actinomycetota</taxon>
        <taxon>Actinomycetes</taxon>
        <taxon>Streptosporangiales</taxon>
        <taxon>Nocardiopsidaceae</taxon>
        <taxon>Nocardiopsis</taxon>
    </lineage>
</organism>
<accession>A0ABV8FGV9</accession>
<name>A0ABV8FGV9_9ACTN</name>